<dbReference type="EMBL" id="CP031417">
    <property type="protein sequence ID" value="AXK81153.1"/>
    <property type="molecule type" value="Genomic_DNA"/>
</dbReference>
<dbReference type="InterPro" id="IPR027056">
    <property type="entry name" value="Gluconate_2DH_su3"/>
</dbReference>
<dbReference type="Pfam" id="PF13618">
    <property type="entry name" value="Gluconate_2-dh3"/>
    <property type="match status" value="1"/>
</dbReference>
<dbReference type="InterPro" id="IPR006311">
    <property type="entry name" value="TAT_signal"/>
</dbReference>
<feature type="signal peptide" evidence="2">
    <location>
        <begin position="1"/>
        <end position="23"/>
    </location>
</feature>
<protein>
    <submittedName>
        <fullName evidence="3">Gluconate 2-dehydrogenase subunit 3 family protein</fullName>
    </submittedName>
</protein>
<evidence type="ECO:0000313" key="3">
    <source>
        <dbReference type="EMBL" id="AXK81153.1"/>
    </source>
</evidence>
<accession>A0A345ZW56</accession>
<dbReference type="PROSITE" id="PS51318">
    <property type="entry name" value="TAT"/>
    <property type="match status" value="1"/>
</dbReference>
<gene>
    <name evidence="3" type="ORF">DW352_11875</name>
</gene>
<dbReference type="RefSeq" id="WP_115691491.1">
    <property type="nucleotide sequence ID" value="NZ_CP031417.1"/>
</dbReference>
<keyword evidence="4" id="KW-1185">Reference proteome</keyword>
<evidence type="ECO:0000256" key="2">
    <source>
        <dbReference type="SAM" id="SignalP"/>
    </source>
</evidence>
<dbReference type="KEGG" id="ptaw:DW352_11875"/>
<feature type="chain" id="PRO_5016666564" evidence="2">
    <location>
        <begin position="24"/>
        <end position="243"/>
    </location>
</feature>
<name>A0A345ZW56_9HYPH</name>
<dbReference type="OrthoDB" id="8400810at2"/>
<feature type="region of interest" description="Disordered" evidence="1">
    <location>
        <begin position="96"/>
        <end position="119"/>
    </location>
</feature>
<organism evidence="3 4">
    <name type="scientific">Pseudolabrys taiwanensis</name>
    <dbReference type="NCBI Taxonomy" id="331696"/>
    <lineage>
        <taxon>Bacteria</taxon>
        <taxon>Pseudomonadati</taxon>
        <taxon>Pseudomonadota</taxon>
        <taxon>Alphaproteobacteria</taxon>
        <taxon>Hyphomicrobiales</taxon>
        <taxon>Xanthobacteraceae</taxon>
        <taxon>Pseudolabrys</taxon>
    </lineage>
</organism>
<reference evidence="3 4" key="1">
    <citation type="submission" date="2018-07" db="EMBL/GenBank/DDBJ databases">
        <authorList>
            <person name="Quirk P.G."/>
            <person name="Krulwich T.A."/>
        </authorList>
    </citation>
    <scope>NUCLEOTIDE SEQUENCE [LARGE SCALE GENOMIC DNA]</scope>
    <source>
        <strain evidence="3 4">CC-BB4</strain>
    </source>
</reference>
<sequence length="243" mass="26344">MTIHRRQLLASAACIVLTAVASKAVVAQHALPWHPNAGAPPTPVRPGPWLHFTADEAKAVEAIADRIIPPDPQTPGGKDAGCAVYLDRQLAGPYGRAEGDYNKGPFRDGLKGQGPQTANGPAKQYRAWLAALDKHCVEQQGGKHFADLSDTEKDALLGGLESGEVKLTGVDGKEFFEHIVKDVQTGFFADPIYGGNRDMVAWKMIGFPGTRYNYLDWIDRHNERFPLPPVSLEGRAAWTPKAG</sequence>
<feature type="compositionally biased region" description="Basic and acidic residues" evidence="1">
    <location>
        <begin position="97"/>
        <end position="110"/>
    </location>
</feature>
<evidence type="ECO:0000313" key="4">
    <source>
        <dbReference type="Proteomes" id="UP000254889"/>
    </source>
</evidence>
<dbReference type="Proteomes" id="UP000254889">
    <property type="component" value="Chromosome"/>
</dbReference>
<proteinExistence type="predicted"/>
<keyword evidence="2" id="KW-0732">Signal</keyword>
<dbReference type="AlphaFoldDB" id="A0A345ZW56"/>
<evidence type="ECO:0000256" key="1">
    <source>
        <dbReference type="SAM" id="MobiDB-lite"/>
    </source>
</evidence>